<comment type="similarity">
    <text evidence="2 13">Belongs to the OXA1/ALB3/YidC family. Type 1 subfamily.</text>
</comment>
<proteinExistence type="inferred from homology"/>
<feature type="region of interest" description="Disordered" evidence="14">
    <location>
        <begin position="47"/>
        <end position="70"/>
    </location>
</feature>
<dbReference type="CDD" id="cd20070">
    <property type="entry name" value="5TM_YidC_Alb3"/>
    <property type="match status" value="1"/>
</dbReference>
<dbReference type="GO" id="GO:0051205">
    <property type="term" value="P:protein insertion into membrane"/>
    <property type="evidence" value="ECO:0007669"/>
    <property type="project" value="TreeGrafter"/>
</dbReference>
<evidence type="ECO:0000256" key="3">
    <source>
        <dbReference type="ARBA" id="ARBA00015325"/>
    </source>
</evidence>
<evidence type="ECO:0000256" key="9">
    <source>
        <dbReference type="ARBA" id="ARBA00023136"/>
    </source>
</evidence>
<dbReference type="HAMAP" id="MF_01810">
    <property type="entry name" value="YidC_type1"/>
    <property type="match status" value="1"/>
</dbReference>
<accession>A0A1I4GE22</accession>
<evidence type="ECO:0000313" key="18">
    <source>
        <dbReference type="Proteomes" id="UP000198725"/>
    </source>
</evidence>
<dbReference type="Pfam" id="PF02096">
    <property type="entry name" value="60KD_IMP"/>
    <property type="match status" value="1"/>
</dbReference>
<dbReference type="CDD" id="cd19961">
    <property type="entry name" value="EcYidC-like_peri"/>
    <property type="match status" value="1"/>
</dbReference>
<dbReference type="NCBIfam" id="TIGR03593">
    <property type="entry name" value="yidC_nterm"/>
    <property type="match status" value="1"/>
</dbReference>
<keyword evidence="4 13" id="KW-0813">Transport</keyword>
<keyword evidence="18" id="KW-1185">Reference proteome</keyword>
<feature type="transmembrane region" description="Helical" evidence="13">
    <location>
        <begin position="454"/>
        <end position="475"/>
    </location>
</feature>
<dbReference type="InterPro" id="IPR028055">
    <property type="entry name" value="YidC/Oxa/ALB_C"/>
</dbReference>
<evidence type="ECO:0000256" key="8">
    <source>
        <dbReference type="ARBA" id="ARBA00022989"/>
    </source>
</evidence>
<evidence type="ECO:0000256" key="2">
    <source>
        <dbReference type="ARBA" id="ARBA00010527"/>
    </source>
</evidence>
<comment type="subcellular location">
    <subcellularLocation>
        <location evidence="1">Cell inner membrane</location>
        <topology evidence="1">Multi-pass membrane protein</topology>
    </subcellularLocation>
    <subcellularLocation>
        <location evidence="13">Cell membrane</location>
        <topology evidence="13">Multi-pass membrane protein</topology>
    </subcellularLocation>
</comment>
<dbReference type="NCBIfam" id="TIGR03592">
    <property type="entry name" value="yidC_oxa1_cterm"/>
    <property type="match status" value="1"/>
</dbReference>
<evidence type="ECO:0000256" key="1">
    <source>
        <dbReference type="ARBA" id="ARBA00004429"/>
    </source>
</evidence>
<dbReference type="InterPro" id="IPR001708">
    <property type="entry name" value="YidC/ALB3/OXA1/COX18"/>
</dbReference>
<dbReference type="GO" id="GO:0032977">
    <property type="term" value="F:membrane insertase activity"/>
    <property type="evidence" value="ECO:0007669"/>
    <property type="project" value="InterPro"/>
</dbReference>
<evidence type="ECO:0000313" key="17">
    <source>
        <dbReference type="EMBL" id="SFL28302.1"/>
    </source>
</evidence>
<dbReference type="GO" id="GO:0015031">
    <property type="term" value="P:protein transport"/>
    <property type="evidence" value="ECO:0007669"/>
    <property type="project" value="UniProtKB-KW"/>
</dbReference>
<feature type="transmembrane region" description="Helical" evidence="13">
    <location>
        <begin position="495"/>
        <end position="512"/>
    </location>
</feature>
<evidence type="ECO:0000256" key="11">
    <source>
        <dbReference type="ARBA" id="ARBA00033245"/>
    </source>
</evidence>
<evidence type="ECO:0000256" key="6">
    <source>
        <dbReference type="ARBA" id="ARBA00022692"/>
    </source>
</evidence>
<sequence length="581" mass="63515">MNQTRTFLLFALLAVAYFLFMAWEKDYGPHPPAPAVASSASAAAPASSDSVSVPTASGSAAVPGATSPAPGAAPAIANAPAKVAPSQQVTISTDVLRLTVDTRGGSIVRSELLDYPVTPRTKKNPDPAPIRLLDETPSHYFAAQDGLVSADGPAPDHRALFQAAQTSYTLAPGKDVLVVDLTWTDPSGLKVVKRYTLHRGSYVVDLDQQIDNGSAKAWNGNAYRQLQRVEPPAPHYSNFLARISDQSHYGFFGAAWYSPEHKFNKLAFDKFAKEPLHASATGGWVAMMQQYFVGAWIPKAGETDTFSTAVVNVGNTSRYLIRSVGPQISVAPGKQGDTSARLYVGPKLPDVLGATAPGFQLTIDYGMLKIFAVPLHWVLAKLDKLTGNWGVSIILLVLLINLATYKLTNAQYASAAKMRKLKPRMDALKERYGDDKQKMQQATMELYKKEKINPVAGCLPMLITIPIFYGLYYVLRDSVELRQAPFFGWIHDLSAADPYFVLPIIYAATMLIQQLLMPAATGMDPTQAKMMKFMPVIFAVIFLFFPAGLCLYYVVNGLCRLGQQWWVTKRYDAMDTKAKTA</sequence>
<dbReference type="RefSeq" id="WP_092705277.1">
    <property type="nucleotide sequence ID" value="NZ_FOSR01000024.1"/>
</dbReference>
<protein>
    <recommendedName>
        <fullName evidence="3 13">Membrane protein insertase YidC</fullName>
    </recommendedName>
    <alternativeName>
        <fullName evidence="12 13">Foldase YidC</fullName>
    </alternativeName>
    <alternativeName>
        <fullName evidence="11 13">Membrane integrase YidC</fullName>
    </alternativeName>
    <alternativeName>
        <fullName evidence="13">Membrane protein YidC</fullName>
    </alternativeName>
</protein>
<evidence type="ECO:0000256" key="14">
    <source>
        <dbReference type="SAM" id="MobiDB-lite"/>
    </source>
</evidence>
<dbReference type="Gene3D" id="2.70.98.90">
    <property type="match status" value="1"/>
</dbReference>
<gene>
    <name evidence="13" type="primary">yidC</name>
    <name evidence="17" type="ORF">SAMN05192579_12421</name>
</gene>
<evidence type="ECO:0000256" key="7">
    <source>
        <dbReference type="ARBA" id="ARBA00022927"/>
    </source>
</evidence>
<feature type="transmembrane region" description="Helical" evidence="13">
    <location>
        <begin position="533"/>
        <end position="555"/>
    </location>
</feature>
<dbReference type="NCBIfam" id="NF002352">
    <property type="entry name" value="PRK01318.1-3"/>
    <property type="match status" value="1"/>
</dbReference>
<evidence type="ECO:0000256" key="5">
    <source>
        <dbReference type="ARBA" id="ARBA00022475"/>
    </source>
</evidence>
<dbReference type="EMBL" id="FOSR01000024">
    <property type="protein sequence ID" value="SFL28302.1"/>
    <property type="molecule type" value="Genomic_DNA"/>
</dbReference>
<organism evidence="17 18">
    <name type="scientific">Rhodanobacter glycinis</name>
    <dbReference type="NCBI Taxonomy" id="582702"/>
    <lineage>
        <taxon>Bacteria</taxon>
        <taxon>Pseudomonadati</taxon>
        <taxon>Pseudomonadota</taxon>
        <taxon>Gammaproteobacteria</taxon>
        <taxon>Lysobacterales</taxon>
        <taxon>Rhodanobacteraceae</taxon>
        <taxon>Rhodanobacter</taxon>
    </lineage>
</organism>
<dbReference type="PANTHER" id="PTHR12428:SF65">
    <property type="entry name" value="CYTOCHROME C OXIDASE ASSEMBLY PROTEIN COX18, MITOCHONDRIAL"/>
    <property type="match status" value="1"/>
</dbReference>
<evidence type="ECO:0000256" key="10">
    <source>
        <dbReference type="ARBA" id="ARBA00023186"/>
    </source>
</evidence>
<reference evidence="18" key="1">
    <citation type="submission" date="2016-10" db="EMBL/GenBank/DDBJ databases">
        <authorList>
            <person name="Varghese N."/>
            <person name="Submissions S."/>
        </authorList>
    </citation>
    <scope>NUCLEOTIDE SEQUENCE [LARGE SCALE GENOMIC DNA]</scope>
    <source>
        <strain evidence="18">MO64</strain>
    </source>
</reference>
<keyword evidence="9 13" id="KW-0472">Membrane</keyword>
<dbReference type="PRINTS" id="PR00701">
    <property type="entry name" value="60KDINNERMP"/>
</dbReference>
<feature type="domain" description="Membrane insertase YidC N-terminal" evidence="16">
    <location>
        <begin position="88"/>
        <end position="378"/>
    </location>
</feature>
<dbReference type="InterPro" id="IPR047196">
    <property type="entry name" value="YidC_ALB_C"/>
</dbReference>
<dbReference type="PRINTS" id="PR01900">
    <property type="entry name" value="YIDCPROTEIN"/>
</dbReference>
<dbReference type="InterPro" id="IPR028053">
    <property type="entry name" value="Membr_insert_YidC_N"/>
</dbReference>
<keyword evidence="10 13" id="KW-0143">Chaperone</keyword>
<evidence type="ECO:0000259" key="16">
    <source>
        <dbReference type="Pfam" id="PF14849"/>
    </source>
</evidence>
<dbReference type="InterPro" id="IPR019998">
    <property type="entry name" value="Membr_insert_YidC"/>
</dbReference>
<comment type="subunit">
    <text evidence="13">Interacts with the Sec translocase complex via SecD. Specifically interacts with transmembrane segments of nascent integral membrane proteins during membrane integration.</text>
</comment>
<keyword evidence="6 13" id="KW-0812">Transmembrane</keyword>
<keyword evidence="8 13" id="KW-1133">Transmembrane helix</keyword>
<dbReference type="PANTHER" id="PTHR12428">
    <property type="entry name" value="OXA1"/>
    <property type="match status" value="1"/>
</dbReference>
<dbReference type="Proteomes" id="UP000198725">
    <property type="component" value="Unassembled WGS sequence"/>
</dbReference>
<evidence type="ECO:0000256" key="12">
    <source>
        <dbReference type="ARBA" id="ARBA00033342"/>
    </source>
</evidence>
<feature type="domain" description="Membrane insertase YidC/Oxa/ALB C-terminal" evidence="15">
    <location>
        <begin position="389"/>
        <end position="569"/>
    </location>
</feature>
<keyword evidence="7 13" id="KW-0653">Protein transport</keyword>
<comment type="function">
    <text evidence="13">Required for the insertion and/or proper folding and/or complex formation of integral membrane proteins into the membrane. Involved in integration of membrane proteins that insert both dependently and independently of the Sec translocase complex, as well as at least some lipoproteins. Aids folding of multispanning membrane proteins.</text>
</comment>
<feature type="transmembrane region" description="Helical" evidence="13">
    <location>
        <begin position="389"/>
        <end position="408"/>
    </location>
</feature>
<dbReference type="AlphaFoldDB" id="A0A1I4GE22"/>
<evidence type="ECO:0000256" key="13">
    <source>
        <dbReference type="HAMAP-Rule" id="MF_01810"/>
    </source>
</evidence>
<evidence type="ECO:0000256" key="4">
    <source>
        <dbReference type="ARBA" id="ARBA00022448"/>
    </source>
</evidence>
<dbReference type="Pfam" id="PF14849">
    <property type="entry name" value="YidC_periplas"/>
    <property type="match status" value="1"/>
</dbReference>
<dbReference type="GO" id="GO:0005886">
    <property type="term" value="C:plasma membrane"/>
    <property type="evidence" value="ECO:0007669"/>
    <property type="project" value="UniProtKB-SubCell"/>
</dbReference>
<name>A0A1I4GE22_9GAMM</name>
<dbReference type="InterPro" id="IPR038221">
    <property type="entry name" value="YidC_periplasmic_sf"/>
</dbReference>
<keyword evidence="5 13" id="KW-1003">Cell membrane</keyword>
<evidence type="ECO:0000259" key="15">
    <source>
        <dbReference type="Pfam" id="PF02096"/>
    </source>
</evidence>